<comment type="caution">
    <text evidence="2">The sequence shown here is derived from an EMBL/GenBank/DDBJ whole genome shotgun (WGS) entry which is preliminary data.</text>
</comment>
<evidence type="ECO:0000259" key="1">
    <source>
        <dbReference type="PROSITE" id="PS51831"/>
    </source>
</evidence>
<dbReference type="SUPFAM" id="SSF109604">
    <property type="entry name" value="HD-domain/PDEase-like"/>
    <property type="match status" value="1"/>
</dbReference>
<organism evidence="2 3">
    <name type="scientific">Lederbergia galactosidilytica</name>
    <dbReference type="NCBI Taxonomy" id="217031"/>
    <lineage>
        <taxon>Bacteria</taxon>
        <taxon>Bacillati</taxon>
        <taxon>Bacillota</taxon>
        <taxon>Bacilli</taxon>
        <taxon>Bacillales</taxon>
        <taxon>Bacillaceae</taxon>
        <taxon>Lederbergia</taxon>
    </lineage>
</organism>
<name>A0A177ZJL4_9BACI</name>
<protein>
    <submittedName>
        <fullName evidence="2">Phosphohydrolase</fullName>
    </submittedName>
</protein>
<dbReference type="EMBL" id="LDJR01000057">
    <property type="protein sequence ID" value="OAK68171.1"/>
    <property type="molecule type" value="Genomic_DNA"/>
</dbReference>
<dbReference type="PANTHER" id="PTHR33594:SF1">
    <property type="entry name" value="HD_PDEASE DOMAIN-CONTAINING PROTEIN"/>
    <property type="match status" value="1"/>
</dbReference>
<feature type="domain" description="HD" evidence="1">
    <location>
        <begin position="31"/>
        <end position="132"/>
    </location>
</feature>
<reference evidence="2 3" key="1">
    <citation type="submission" date="2015-05" db="EMBL/GenBank/DDBJ databases">
        <title>Comparison of genome.</title>
        <authorList>
            <person name="Zheng Z."/>
            <person name="Sun M."/>
        </authorList>
    </citation>
    <scope>NUCLEOTIDE SEQUENCE [LARGE SCALE GENOMIC DNA]</scope>
    <source>
        <strain evidence="2 3">G25-74</strain>
    </source>
</reference>
<keyword evidence="3" id="KW-1185">Reference proteome</keyword>
<dbReference type="SMART" id="SM00471">
    <property type="entry name" value="HDc"/>
    <property type="match status" value="1"/>
</dbReference>
<dbReference type="Pfam" id="PF01966">
    <property type="entry name" value="HD"/>
    <property type="match status" value="1"/>
</dbReference>
<dbReference type="CDD" id="cd00077">
    <property type="entry name" value="HDc"/>
    <property type="match status" value="1"/>
</dbReference>
<dbReference type="OrthoDB" id="9797344at2"/>
<gene>
    <name evidence="2" type="ORF">ABB05_16555</name>
</gene>
<dbReference type="AlphaFoldDB" id="A0A177ZJL4"/>
<dbReference type="Gene3D" id="1.20.58.1910">
    <property type="match status" value="1"/>
</dbReference>
<evidence type="ECO:0000313" key="3">
    <source>
        <dbReference type="Proteomes" id="UP000077881"/>
    </source>
</evidence>
<dbReference type="InterPro" id="IPR003607">
    <property type="entry name" value="HD/PDEase_dom"/>
</dbReference>
<dbReference type="GO" id="GO:0016787">
    <property type="term" value="F:hydrolase activity"/>
    <property type="evidence" value="ECO:0007669"/>
    <property type="project" value="UniProtKB-KW"/>
</dbReference>
<evidence type="ECO:0000313" key="2">
    <source>
        <dbReference type="EMBL" id="OAK68171.1"/>
    </source>
</evidence>
<dbReference type="InterPro" id="IPR006674">
    <property type="entry name" value="HD_domain"/>
</dbReference>
<proteinExistence type="predicted"/>
<sequence>MEGKNMDKAMIINKTEEWVFQELKTETSGHDWWHIYRVTQTAKSIARVEKADIFICEMAALLHDLADPKLYENEAAQIEKIKKWLKDLTVEERFITAIIEIISTMSYRGGGRPAMKTKEGEVVQDADRLDAIGAIGIARTFVFSGAMNQLIYDPSEQIQNISLKNASAIHHFYDKLLKLKSLMNTEYARKLAESRHSYMENFLKQFFQEWSGEL</sequence>
<dbReference type="Proteomes" id="UP000077881">
    <property type="component" value="Unassembled WGS sequence"/>
</dbReference>
<accession>A0A177ZJL4</accession>
<dbReference type="Gene3D" id="1.10.472.50">
    <property type="entry name" value="HD-domain/PDEase-like"/>
    <property type="match status" value="1"/>
</dbReference>
<dbReference type="PANTHER" id="PTHR33594">
    <property type="entry name" value="SUPERFAMILY HYDROLASE, PUTATIVE (AFU_ORTHOLOGUE AFUA_1G03035)-RELATED"/>
    <property type="match status" value="1"/>
</dbReference>
<keyword evidence="2" id="KW-0378">Hydrolase</keyword>
<dbReference type="PROSITE" id="PS51831">
    <property type="entry name" value="HD"/>
    <property type="match status" value="1"/>
</dbReference>
<dbReference type="STRING" id="217031.ABB05_16555"/>
<dbReference type="PATRIC" id="fig|217031.6.peg.3580"/>